<dbReference type="InterPro" id="IPR001279">
    <property type="entry name" value="Metallo-B-lactamas"/>
</dbReference>
<evidence type="ECO:0000259" key="2">
    <source>
        <dbReference type="SMART" id="SM00849"/>
    </source>
</evidence>
<feature type="domain" description="Beta-Casp" evidence="3">
    <location>
        <begin position="249"/>
        <end position="387"/>
    </location>
</feature>
<proteinExistence type="predicted"/>
<evidence type="ECO:0000313" key="4">
    <source>
        <dbReference type="EMBL" id="SHK37067.1"/>
    </source>
</evidence>
<dbReference type="AlphaFoldDB" id="A0A1M6RXP7"/>
<dbReference type="InterPro" id="IPR022712">
    <property type="entry name" value="Beta_Casp"/>
</dbReference>
<dbReference type="InterPro" id="IPR011108">
    <property type="entry name" value="RMMBL"/>
</dbReference>
<accession>A0A1M6RXP7</accession>
<dbReference type="Gene3D" id="3.40.50.10890">
    <property type="match status" value="1"/>
</dbReference>
<protein>
    <submittedName>
        <fullName evidence="4">Metallo-beta-lactamase family protein</fullName>
    </submittedName>
</protein>
<evidence type="ECO:0000313" key="5">
    <source>
        <dbReference type="Proteomes" id="UP000184497"/>
    </source>
</evidence>
<dbReference type="Pfam" id="PF07521">
    <property type="entry name" value="RMMBL"/>
    <property type="match status" value="1"/>
</dbReference>
<dbReference type="RefSeq" id="WP_072796736.1">
    <property type="nucleotide sequence ID" value="NZ_FRAQ01000001.1"/>
</dbReference>
<dbReference type="Gene3D" id="3.60.15.10">
    <property type="entry name" value="Ribonuclease Z/Hydroxyacylglutathione hydrolase-like"/>
    <property type="match status" value="1"/>
</dbReference>
<evidence type="ECO:0000256" key="1">
    <source>
        <dbReference type="ARBA" id="ARBA00022801"/>
    </source>
</evidence>
<gene>
    <name evidence="4" type="ORF">SAMN05216369_1726</name>
</gene>
<organism evidence="4 5">
    <name type="scientific">Marinobacter antarcticus</name>
    <dbReference type="NCBI Taxonomy" id="564117"/>
    <lineage>
        <taxon>Bacteria</taxon>
        <taxon>Pseudomonadati</taxon>
        <taxon>Pseudomonadota</taxon>
        <taxon>Gammaproteobacteria</taxon>
        <taxon>Pseudomonadales</taxon>
        <taxon>Marinobacteraceae</taxon>
        <taxon>Marinobacter</taxon>
    </lineage>
</organism>
<dbReference type="GO" id="GO:0016787">
    <property type="term" value="F:hydrolase activity"/>
    <property type="evidence" value="ECO:0007669"/>
    <property type="project" value="UniProtKB-KW"/>
</dbReference>
<dbReference type="Pfam" id="PF00753">
    <property type="entry name" value="Lactamase_B"/>
    <property type="match status" value="1"/>
</dbReference>
<feature type="domain" description="Metallo-beta-lactamase" evidence="2">
    <location>
        <begin position="14"/>
        <end position="231"/>
    </location>
</feature>
<dbReference type="STRING" id="564117.SAMN05216369_1726"/>
<dbReference type="OrthoDB" id="9803916at2"/>
<dbReference type="EMBL" id="FRAQ01000001">
    <property type="protein sequence ID" value="SHK37067.1"/>
    <property type="molecule type" value="Genomic_DNA"/>
</dbReference>
<reference evidence="5" key="1">
    <citation type="submission" date="2016-11" db="EMBL/GenBank/DDBJ databases">
        <authorList>
            <person name="Varghese N."/>
            <person name="Submissions S."/>
        </authorList>
    </citation>
    <scope>NUCLEOTIDE SEQUENCE [LARGE SCALE GENOMIC DNA]</scope>
    <source>
        <strain evidence="5">CGMCC 1.10835</strain>
    </source>
</reference>
<keyword evidence="5" id="KW-1185">Reference proteome</keyword>
<dbReference type="PANTHER" id="PTHR11203">
    <property type="entry name" value="CLEAVAGE AND POLYADENYLATION SPECIFICITY FACTOR FAMILY MEMBER"/>
    <property type="match status" value="1"/>
</dbReference>
<dbReference type="SMART" id="SM01027">
    <property type="entry name" value="Beta-Casp"/>
    <property type="match status" value="1"/>
</dbReference>
<dbReference type="InterPro" id="IPR050698">
    <property type="entry name" value="MBL"/>
</dbReference>
<name>A0A1M6RXP7_9GAMM</name>
<dbReference type="CDD" id="cd16295">
    <property type="entry name" value="TTHA0252-CPSF-like_MBL-fold"/>
    <property type="match status" value="1"/>
</dbReference>
<dbReference type="SUPFAM" id="SSF56281">
    <property type="entry name" value="Metallo-hydrolase/oxidoreductase"/>
    <property type="match status" value="1"/>
</dbReference>
<keyword evidence="1" id="KW-0378">Hydrolase</keyword>
<dbReference type="Proteomes" id="UP000184497">
    <property type="component" value="Unassembled WGS sequence"/>
</dbReference>
<dbReference type="GO" id="GO:0004521">
    <property type="term" value="F:RNA endonuclease activity"/>
    <property type="evidence" value="ECO:0007669"/>
    <property type="project" value="TreeGrafter"/>
</dbReference>
<evidence type="ECO:0000259" key="3">
    <source>
        <dbReference type="SMART" id="SM01027"/>
    </source>
</evidence>
<dbReference type="InterPro" id="IPR036866">
    <property type="entry name" value="RibonucZ/Hydroxyglut_hydro"/>
</dbReference>
<sequence length="468" mass="51297">MIDITHHGATTGVTGSCHELNLRSEPNAFAGILIDCGLFQGQEKGDGASASDLSVDFPIAHIRALVVTHVHIDHVGRIPYLLAAGFEGPIICSEPSAIMLPEILEDALKIGFTRDRALIERVLGLIRSRLVPVPYGQWHEVFAEQGSSLSVRFQRAGHILGSAYVECDAVSGDEHERVVFSGDLGAPHAPLLQQPASPERADRLVIESTYGDKDHESRETRRYHLKAILEHALADGGTVLIPAFSIGRTQELLYEIEGLIHEFRSDSVADGLVWDELEIVVDSPLAAEFTGIYRKLKPFWNAEAADRVREGRHPLSFEQLTVIGSHEDHLNAVAYLARSHRPCVVLAGSGMCAGGRVVNYLKAMLGEARNDVLFVGYQAAGTPGRDILTYGPRGGWVELDSERFDIRAKVHQVGGYSAHAGQSDLIRFIEGISKKPSEIRIVHGDESAKLAFKQRLVEMDYPCVFIPN</sequence>
<dbReference type="Pfam" id="PF10996">
    <property type="entry name" value="Beta-Casp"/>
    <property type="match status" value="1"/>
</dbReference>
<dbReference type="SMART" id="SM00849">
    <property type="entry name" value="Lactamase_B"/>
    <property type="match status" value="1"/>
</dbReference>
<dbReference type="PANTHER" id="PTHR11203:SF37">
    <property type="entry name" value="INTEGRATOR COMPLEX SUBUNIT 11"/>
    <property type="match status" value="1"/>
</dbReference>